<dbReference type="PROSITE" id="PS50045">
    <property type="entry name" value="SIGMA54_INTERACT_4"/>
    <property type="match status" value="1"/>
</dbReference>
<dbReference type="OrthoDB" id="1672268at2"/>
<dbReference type="SUPFAM" id="SSF46689">
    <property type="entry name" value="Homeodomain-like"/>
    <property type="match status" value="1"/>
</dbReference>
<organism evidence="7 8">
    <name type="scientific">Desulfofundulus salinus</name>
    <dbReference type="NCBI Taxonomy" id="2419843"/>
    <lineage>
        <taxon>Bacteria</taxon>
        <taxon>Bacillati</taxon>
        <taxon>Bacillota</taxon>
        <taxon>Clostridia</taxon>
        <taxon>Eubacteriales</taxon>
        <taxon>Peptococcaceae</taxon>
        <taxon>Desulfofundulus</taxon>
    </lineage>
</organism>
<proteinExistence type="predicted"/>
<dbReference type="PROSITE" id="PS00675">
    <property type="entry name" value="SIGMA54_INTERACT_1"/>
    <property type="match status" value="1"/>
</dbReference>
<dbReference type="PRINTS" id="PR01590">
    <property type="entry name" value="HTHFIS"/>
</dbReference>
<keyword evidence="2" id="KW-0067">ATP-binding</keyword>
<evidence type="ECO:0000256" key="5">
    <source>
        <dbReference type="ARBA" id="ARBA00023163"/>
    </source>
</evidence>
<dbReference type="Gene3D" id="1.10.8.60">
    <property type="match status" value="1"/>
</dbReference>
<dbReference type="FunFam" id="3.40.50.300:FF:000006">
    <property type="entry name" value="DNA-binding transcriptional regulator NtrC"/>
    <property type="match status" value="1"/>
</dbReference>
<dbReference type="InterPro" id="IPR009057">
    <property type="entry name" value="Homeodomain-like_sf"/>
</dbReference>
<evidence type="ECO:0000256" key="2">
    <source>
        <dbReference type="ARBA" id="ARBA00022840"/>
    </source>
</evidence>
<dbReference type="Pfam" id="PF00158">
    <property type="entry name" value="Sigma54_activat"/>
    <property type="match status" value="1"/>
</dbReference>
<keyword evidence="1" id="KW-0547">Nucleotide-binding</keyword>
<evidence type="ECO:0000256" key="1">
    <source>
        <dbReference type="ARBA" id="ARBA00022741"/>
    </source>
</evidence>
<sequence length="566" mass="62428">MDGLFETLCAALGMIARLAGGYATVIDLCSGNTKTVDASGREVPHYPLENYEGLEEVRQISSPLLFPSRREEGVLHFFLPLEGCLLAVNNLLHARREAGLKATFREALPLIARVAGGEAVLFDRQGMRFFSVGSGGKESVRGMGEFTYLGRQAMELGRPVIGPSLLEEGAMAVRIPVTAEFGLGFNNVLAVKQKKMLASTSRRDYPRYTFAHIIGTSRAIQHCIRQARQVAVTNSTVLLYGETGTGKELFAQSIHNASQRSGGPFVAINCGAIPASLVESQLFGYEAGAFTGARREGQQGLFEQASGGTLFLDEISEMELELQSRLLRVLQEREVVRIGGKKPVPVDVRVIASTNKDLWQMVASGKFRQDLFYRLNVVDLRIPPLRERVEDIPLLVRHFIKQFRDTFGTFVRDISPEALECLMAYSWPGNVRELQNCIERTMNLATHEVILPSDLPALIRNCACRLPENTATATQSGQIAPVYYFAKLNSQGHLPKTDNDGSFFKTPSFCVLKGTTQAVERSTILRALEETGYNRRRAAEKLGISTTTLWRKMKRLGLLSGSTTGS</sequence>
<evidence type="ECO:0000259" key="6">
    <source>
        <dbReference type="PROSITE" id="PS50045"/>
    </source>
</evidence>
<dbReference type="Proteomes" id="UP000271256">
    <property type="component" value="Unassembled WGS sequence"/>
</dbReference>
<name>A0A494WY61_9FIRM</name>
<dbReference type="GO" id="GO:0043565">
    <property type="term" value="F:sequence-specific DNA binding"/>
    <property type="evidence" value="ECO:0007669"/>
    <property type="project" value="InterPro"/>
</dbReference>
<evidence type="ECO:0000313" key="8">
    <source>
        <dbReference type="Proteomes" id="UP000271256"/>
    </source>
</evidence>
<dbReference type="Gene3D" id="1.10.10.60">
    <property type="entry name" value="Homeodomain-like"/>
    <property type="match status" value="1"/>
</dbReference>
<dbReference type="AlphaFoldDB" id="A0A494WY61"/>
<reference evidence="7 8" key="1">
    <citation type="submission" date="2018-10" db="EMBL/GenBank/DDBJ databases">
        <authorList>
            <person name="Grouzdev D.S."/>
            <person name="Krutkina M.S."/>
            <person name="Tourova T.P."/>
            <person name="Nazina T.N."/>
        </authorList>
    </citation>
    <scope>NUCLEOTIDE SEQUENCE [LARGE SCALE GENOMIC DNA]</scope>
    <source>
        <strain evidence="7 8">435</strain>
    </source>
</reference>
<dbReference type="InterPro" id="IPR002078">
    <property type="entry name" value="Sigma_54_int"/>
</dbReference>
<keyword evidence="3" id="KW-0805">Transcription regulation</keyword>
<dbReference type="GO" id="GO:0005524">
    <property type="term" value="F:ATP binding"/>
    <property type="evidence" value="ECO:0007669"/>
    <property type="project" value="UniProtKB-KW"/>
</dbReference>
<accession>A0A494WY61</accession>
<dbReference type="RefSeq" id="WP_121451676.1">
    <property type="nucleotide sequence ID" value="NZ_RBWE01000001.1"/>
</dbReference>
<evidence type="ECO:0000256" key="4">
    <source>
        <dbReference type="ARBA" id="ARBA00023125"/>
    </source>
</evidence>
<dbReference type="EMBL" id="RBWE01000001">
    <property type="protein sequence ID" value="RKO67262.1"/>
    <property type="molecule type" value="Genomic_DNA"/>
</dbReference>
<dbReference type="Pfam" id="PF25601">
    <property type="entry name" value="AAA_lid_14"/>
    <property type="match status" value="1"/>
</dbReference>
<keyword evidence="5" id="KW-0804">Transcription</keyword>
<dbReference type="InterPro" id="IPR025662">
    <property type="entry name" value="Sigma_54_int_dom_ATP-bd_1"/>
</dbReference>
<comment type="caution">
    <text evidence="7">The sequence shown here is derived from an EMBL/GenBank/DDBJ whole genome shotgun (WGS) entry which is preliminary data.</text>
</comment>
<dbReference type="InterPro" id="IPR025943">
    <property type="entry name" value="Sigma_54_int_dom_ATP-bd_2"/>
</dbReference>
<dbReference type="SMART" id="SM00382">
    <property type="entry name" value="AAA"/>
    <property type="match status" value="1"/>
</dbReference>
<dbReference type="PANTHER" id="PTHR32071">
    <property type="entry name" value="TRANSCRIPTIONAL REGULATORY PROTEIN"/>
    <property type="match status" value="1"/>
</dbReference>
<dbReference type="InterPro" id="IPR027417">
    <property type="entry name" value="P-loop_NTPase"/>
</dbReference>
<gene>
    <name evidence="7" type="ORF">D7024_10035</name>
</gene>
<dbReference type="InterPro" id="IPR003593">
    <property type="entry name" value="AAA+_ATPase"/>
</dbReference>
<dbReference type="PROSITE" id="PS00676">
    <property type="entry name" value="SIGMA54_INTERACT_2"/>
    <property type="match status" value="1"/>
</dbReference>
<keyword evidence="4" id="KW-0238">DNA-binding</keyword>
<dbReference type="InterPro" id="IPR058031">
    <property type="entry name" value="AAA_lid_NorR"/>
</dbReference>
<protein>
    <submittedName>
        <fullName evidence="7">AAA family ATPase</fullName>
    </submittedName>
</protein>
<dbReference type="SUPFAM" id="SSF52540">
    <property type="entry name" value="P-loop containing nucleoside triphosphate hydrolases"/>
    <property type="match status" value="1"/>
</dbReference>
<dbReference type="PROSITE" id="PS00688">
    <property type="entry name" value="SIGMA54_INTERACT_3"/>
    <property type="match status" value="1"/>
</dbReference>
<dbReference type="InterPro" id="IPR025944">
    <property type="entry name" value="Sigma_54_int_dom_CS"/>
</dbReference>
<dbReference type="GO" id="GO:0006355">
    <property type="term" value="P:regulation of DNA-templated transcription"/>
    <property type="evidence" value="ECO:0007669"/>
    <property type="project" value="InterPro"/>
</dbReference>
<feature type="domain" description="Sigma-54 factor interaction" evidence="6">
    <location>
        <begin position="213"/>
        <end position="443"/>
    </location>
</feature>
<dbReference type="InterPro" id="IPR002197">
    <property type="entry name" value="HTH_Fis"/>
</dbReference>
<dbReference type="Pfam" id="PF02954">
    <property type="entry name" value="HTH_8"/>
    <property type="match status" value="1"/>
</dbReference>
<dbReference type="CDD" id="cd00009">
    <property type="entry name" value="AAA"/>
    <property type="match status" value="1"/>
</dbReference>
<dbReference type="PANTHER" id="PTHR32071:SF57">
    <property type="entry name" value="C4-DICARBOXYLATE TRANSPORT TRANSCRIPTIONAL REGULATORY PROTEIN DCTD"/>
    <property type="match status" value="1"/>
</dbReference>
<dbReference type="Gene3D" id="3.40.50.300">
    <property type="entry name" value="P-loop containing nucleotide triphosphate hydrolases"/>
    <property type="match status" value="1"/>
</dbReference>
<evidence type="ECO:0000256" key="3">
    <source>
        <dbReference type="ARBA" id="ARBA00023015"/>
    </source>
</evidence>
<evidence type="ECO:0000313" key="7">
    <source>
        <dbReference type="EMBL" id="RKO67262.1"/>
    </source>
</evidence>
<keyword evidence="8" id="KW-1185">Reference proteome</keyword>